<dbReference type="GO" id="GO:0003954">
    <property type="term" value="F:NADH dehydrogenase activity"/>
    <property type="evidence" value="ECO:0007669"/>
    <property type="project" value="TreeGrafter"/>
</dbReference>
<dbReference type="PANTHER" id="PTHR42829:SF2">
    <property type="entry name" value="NADH-UBIQUINONE OXIDOREDUCTASE CHAIN 5"/>
    <property type="match status" value="1"/>
</dbReference>
<evidence type="ECO:0000259" key="19">
    <source>
        <dbReference type="Pfam" id="PF00662"/>
    </source>
</evidence>
<feature type="transmembrane region" description="Helical" evidence="17">
    <location>
        <begin position="140"/>
        <end position="162"/>
    </location>
</feature>
<keyword evidence="9" id="KW-1278">Translocase</keyword>
<feature type="transmembrane region" description="Helical" evidence="17">
    <location>
        <begin position="30"/>
        <end position="63"/>
    </location>
</feature>
<keyword evidence="12 17" id="KW-0520">NAD</keyword>
<evidence type="ECO:0000259" key="18">
    <source>
        <dbReference type="Pfam" id="PF00361"/>
    </source>
</evidence>
<evidence type="ECO:0000256" key="17">
    <source>
        <dbReference type="RuleBase" id="RU003404"/>
    </source>
</evidence>
<protein>
    <recommendedName>
        <fullName evidence="4 17">NADH-ubiquinone oxidoreductase chain 5</fullName>
        <ecNumber evidence="3 17">7.1.1.2</ecNumber>
    </recommendedName>
</protein>
<dbReference type="PANTHER" id="PTHR42829">
    <property type="entry name" value="NADH-UBIQUINONE OXIDOREDUCTASE CHAIN 5"/>
    <property type="match status" value="1"/>
</dbReference>
<feature type="transmembrane region" description="Helical" evidence="17">
    <location>
        <begin position="361"/>
        <end position="387"/>
    </location>
</feature>
<accession>A0A1L2E0M7</accession>
<keyword evidence="13 17" id="KW-0830">Ubiquinone</keyword>
<evidence type="ECO:0000256" key="5">
    <source>
        <dbReference type="ARBA" id="ARBA00022448"/>
    </source>
</evidence>
<evidence type="ECO:0000256" key="16">
    <source>
        <dbReference type="ARBA" id="ARBA00049551"/>
    </source>
</evidence>
<dbReference type="Pfam" id="PF06455">
    <property type="entry name" value="NADH5_C"/>
    <property type="match status" value="1"/>
</dbReference>
<feature type="transmembrane region" description="Helical" evidence="17">
    <location>
        <begin position="256"/>
        <end position="276"/>
    </location>
</feature>
<comment type="catalytic activity">
    <reaction evidence="16 17">
        <text>a ubiquinone + NADH + 5 H(+)(in) = a ubiquinol + NAD(+) + 4 H(+)(out)</text>
        <dbReference type="Rhea" id="RHEA:29091"/>
        <dbReference type="Rhea" id="RHEA-COMP:9565"/>
        <dbReference type="Rhea" id="RHEA-COMP:9566"/>
        <dbReference type="ChEBI" id="CHEBI:15378"/>
        <dbReference type="ChEBI" id="CHEBI:16389"/>
        <dbReference type="ChEBI" id="CHEBI:17976"/>
        <dbReference type="ChEBI" id="CHEBI:57540"/>
        <dbReference type="ChEBI" id="CHEBI:57945"/>
        <dbReference type="EC" id="7.1.1.2"/>
    </reaction>
</comment>
<evidence type="ECO:0000256" key="14">
    <source>
        <dbReference type="ARBA" id="ARBA00023128"/>
    </source>
</evidence>
<keyword evidence="15 17" id="KW-0472">Membrane</keyword>
<evidence type="ECO:0000256" key="11">
    <source>
        <dbReference type="ARBA" id="ARBA00022989"/>
    </source>
</evidence>
<feature type="transmembrane region" description="Helical" evidence="17">
    <location>
        <begin position="99"/>
        <end position="119"/>
    </location>
</feature>
<keyword evidence="10" id="KW-0249">Electron transport</keyword>
<evidence type="ECO:0000256" key="2">
    <source>
        <dbReference type="ARBA" id="ARBA00004448"/>
    </source>
</evidence>
<feature type="transmembrane region" description="Helical" evidence="17">
    <location>
        <begin position="468"/>
        <end position="490"/>
    </location>
</feature>
<feature type="transmembrane region" description="Helical" evidence="17">
    <location>
        <begin position="204"/>
        <end position="224"/>
    </location>
</feature>
<evidence type="ECO:0000256" key="10">
    <source>
        <dbReference type="ARBA" id="ARBA00022982"/>
    </source>
</evidence>
<evidence type="ECO:0000256" key="12">
    <source>
        <dbReference type="ARBA" id="ARBA00023027"/>
    </source>
</evidence>
<feature type="transmembrane region" description="Helical" evidence="17">
    <location>
        <begin position="323"/>
        <end position="341"/>
    </location>
</feature>
<keyword evidence="7 17" id="KW-0812">Transmembrane</keyword>
<feature type="transmembrane region" description="Helical" evidence="17">
    <location>
        <begin position="75"/>
        <end position="93"/>
    </location>
</feature>
<feature type="domain" description="NADH dehydrogenase subunit 5 C-terminal" evidence="20">
    <location>
        <begin position="377"/>
        <end position="552"/>
    </location>
</feature>
<feature type="transmembrane region" description="Helical" evidence="17">
    <location>
        <begin position="230"/>
        <end position="249"/>
    </location>
</feature>
<geneLocation type="mitochondrion" evidence="21"/>
<feature type="transmembrane region" description="Helical" evidence="17">
    <location>
        <begin position="282"/>
        <end position="302"/>
    </location>
</feature>
<organism evidence="21">
    <name type="scientific">Orchesella cincta</name>
    <name type="common">Springtail</name>
    <name type="synonym">Podura cincta</name>
    <dbReference type="NCBI Taxonomy" id="48709"/>
    <lineage>
        <taxon>Eukaryota</taxon>
        <taxon>Metazoa</taxon>
        <taxon>Ecdysozoa</taxon>
        <taxon>Arthropoda</taxon>
        <taxon>Hexapoda</taxon>
        <taxon>Collembola</taxon>
        <taxon>Entomobryomorpha</taxon>
        <taxon>Entomobryoidea</taxon>
        <taxon>Orchesellidae</taxon>
        <taxon>Orchesellinae</taxon>
        <taxon>Orchesella</taxon>
    </lineage>
</organism>
<feature type="transmembrane region" description="Helical" evidence="17">
    <location>
        <begin position="168"/>
        <end position="192"/>
    </location>
</feature>
<dbReference type="AlphaFoldDB" id="A0A1L2E0M7"/>
<feature type="transmembrane region" description="Helical" evidence="17">
    <location>
        <begin position="433"/>
        <end position="456"/>
    </location>
</feature>
<feature type="transmembrane region" description="Helical" evidence="17">
    <location>
        <begin position="408"/>
        <end position="427"/>
    </location>
</feature>
<sequence length="553" mass="63142">MLFFISLYLVCVGTTFYLNSKVVFVEWEIYFLFSSNIIMTLLFDWMSLTFMGFVSFISGMILIYSTYYMEGDNYFVRFILLVYLFVLSMLFLIMSPNMISILLGWDGLGLVSYCLVIYYQNEKSANAGMLTILSNRVGDVAILLSIAWLAMYGSWNFYYLQFMYTDELFFILLMVILAGMTKSAQIPFSAWLPAAMAAPTPVSALVHSSTLVTAGVYLLIRFHFCLNVSMFLFYIGAFTMFMSGLGAIFEMDLKKIIALSTLSQLGVMMFVLSLGFLELSFFHLLSHALFKSLLFLCAGVFIHSMGDIQDIRYLGGLSQGFPISSFYFIGCSMSLGGFPFLSGFYSKDMILETYMSSEMSLFMFMVVVLGTFFTCMYSLRLIFYVFFKNLGLKIYNSMSEVSGMTSPMSGLFLVSVVAGSAISWFFIPSFSIFLPVFFKFLILLGILGLSLFVYFYMSRSAFLNIKHLVNNIYFMGLMWFMPMLSTLNFMPLLNLGKFLLKTLDQGWVEFFGGQGVYSTLRFSGSYLDYGLLSNVKAYLFMFFMTLIFLFYYI</sequence>
<comment type="similarity">
    <text evidence="17">Belongs to the complex I subunit 5 family.</text>
</comment>
<keyword evidence="11 17" id="KW-1133">Transmembrane helix</keyword>
<feature type="transmembrane region" description="Helical" evidence="17">
    <location>
        <begin position="535"/>
        <end position="552"/>
    </location>
</feature>
<gene>
    <name evidence="21" type="primary">nad5</name>
</gene>
<dbReference type="GO" id="GO:0008137">
    <property type="term" value="F:NADH dehydrogenase (ubiquinone) activity"/>
    <property type="evidence" value="ECO:0007669"/>
    <property type="project" value="UniProtKB-EC"/>
</dbReference>
<dbReference type="EMBL" id="KT985987">
    <property type="protein sequence ID" value="ANJ04206.1"/>
    <property type="molecule type" value="Genomic_DNA"/>
</dbReference>
<keyword evidence="5 17" id="KW-0813">Transport</keyword>
<dbReference type="GO" id="GO:0005743">
    <property type="term" value="C:mitochondrial inner membrane"/>
    <property type="evidence" value="ECO:0007669"/>
    <property type="project" value="UniProtKB-SubCell"/>
</dbReference>
<evidence type="ECO:0000256" key="4">
    <source>
        <dbReference type="ARBA" id="ARBA00021096"/>
    </source>
</evidence>
<dbReference type="Pfam" id="PF00361">
    <property type="entry name" value="Proton_antipo_M"/>
    <property type="match status" value="1"/>
</dbReference>
<evidence type="ECO:0000256" key="3">
    <source>
        <dbReference type="ARBA" id="ARBA00012944"/>
    </source>
</evidence>
<dbReference type="InterPro" id="IPR001516">
    <property type="entry name" value="Proton_antipo_N"/>
</dbReference>
<evidence type="ECO:0000256" key="9">
    <source>
        <dbReference type="ARBA" id="ARBA00022967"/>
    </source>
</evidence>
<comment type="subcellular location">
    <subcellularLocation>
        <location evidence="2">Mitochondrion inner membrane</location>
        <topology evidence="2">Multi-pass membrane protein</topology>
    </subcellularLocation>
</comment>
<dbReference type="Pfam" id="PF00662">
    <property type="entry name" value="Proton_antipo_N"/>
    <property type="match status" value="1"/>
</dbReference>
<evidence type="ECO:0000256" key="6">
    <source>
        <dbReference type="ARBA" id="ARBA00022660"/>
    </source>
</evidence>
<evidence type="ECO:0000256" key="1">
    <source>
        <dbReference type="ARBA" id="ARBA00003257"/>
    </source>
</evidence>
<evidence type="ECO:0000256" key="13">
    <source>
        <dbReference type="ARBA" id="ARBA00023075"/>
    </source>
</evidence>
<reference evidence="21" key="1">
    <citation type="submission" date="2015-10" db="EMBL/GenBank/DDBJ databases">
        <title>Draft genome of the ecotoxicological model organism Ochesella cincta.</title>
        <authorList>
            <person name="Faddeeva A."/>
            <person name="Derks M.F.L."/>
            <person name="Anvar Y."/>
            <person name="Kraaijeveld K."/>
            <person name="Smit S."/>
            <person name="Straalen N.V."/>
            <person name="Roelofs D."/>
        </authorList>
    </citation>
    <scope>NUCLEOTIDE SEQUENCE</scope>
</reference>
<evidence type="ECO:0000313" key="21">
    <source>
        <dbReference type="EMBL" id="ANJ04206.1"/>
    </source>
</evidence>
<dbReference type="InterPro" id="IPR010934">
    <property type="entry name" value="NADH_DH_su5_C"/>
</dbReference>
<feature type="domain" description="NADH:quinone oxidoreductase/Mrp antiporter transmembrane" evidence="18">
    <location>
        <begin position="95"/>
        <end position="373"/>
    </location>
</feature>
<dbReference type="InterPro" id="IPR001750">
    <property type="entry name" value="ND/Mrp_TM"/>
</dbReference>
<comment type="function">
    <text evidence="17">Core subunit of the mitochondrial membrane respiratory chain NADH dehydrogenase (Complex I) which catalyzes electron transfer from NADH through the respiratory chain, using ubiquinone as an electron acceptor. Essential for the catalytic activity and assembly of complex I.</text>
</comment>
<evidence type="ECO:0000256" key="15">
    <source>
        <dbReference type="ARBA" id="ARBA00023136"/>
    </source>
</evidence>
<dbReference type="PRINTS" id="PR01434">
    <property type="entry name" value="NADHDHGNASE5"/>
</dbReference>
<feature type="domain" description="NADH-Ubiquinone oxidoreductase (complex I) chain 5 N-terminal" evidence="19">
    <location>
        <begin position="36"/>
        <end position="78"/>
    </location>
</feature>
<evidence type="ECO:0000256" key="8">
    <source>
        <dbReference type="ARBA" id="ARBA00022792"/>
    </source>
</evidence>
<proteinExistence type="inferred from homology"/>
<dbReference type="EC" id="7.1.1.2" evidence="3 17"/>
<dbReference type="GO" id="GO:0042773">
    <property type="term" value="P:ATP synthesis coupled electron transport"/>
    <property type="evidence" value="ECO:0007669"/>
    <property type="project" value="InterPro"/>
</dbReference>
<evidence type="ECO:0000256" key="7">
    <source>
        <dbReference type="ARBA" id="ARBA00022692"/>
    </source>
</evidence>
<comment type="function">
    <text evidence="1">Core subunit of the mitochondrial membrane respiratory chain NADH dehydrogenase (Complex I) that is believed to belong to the minimal assembly required for catalysis. Complex I functions in the transfer of electrons from NADH to the respiratory chain. The immediate electron acceptor for the enzyme is believed to be ubiquinone.</text>
</comment>
<dbReference type="GO" id="GO:0015990">
    <property type="term" value="P:electron transport coupled proton transport"/>
    <property type="evidence" value="ECO:0007669"/>
    <property type="project" value="TreeGrafter"/>
</dbReference>
<keyword evidence="6" id="KW-0679">Respiratory chain</keyword>
<evidence type="ECO:0000259" key="20">
    <source>
        <dbReference type="Pfam" id="PF06455"/>
    </source>
</evidence>
<name>A0A1L2E0M7_ORCCI</name>
<dbReference type="InterPro" id="IPR003945">
    <property type="entry name" value="NU5C-like"/>
</dbReference>
<keyword evidence="14 17" id="KW-0496">Mitochondrion</keyword>
<keyword evidence="8" id="KW-0999">Mitochondrion inner membrane</keyword>